<dbReference type="InterPro" id="IPR036955">
    <property type="entry name" value="AP2/ERF_dom_sf"/>
</dbReference>
<feature type="domain" description="AP2/ERF" evidence="9">
    <location>
        <begin position="215"/>
        <end position="272"/>
    </location>
</feature>
<keyword evidence="2" id="KW-0805">Transcription regulation</keyword>
<comment type="subcellular location">
    <subcellularLocation>
        <location evidence="1">Nucleus</location>
    </subcellularLocation>
</comment>
<dbReference type="GO" id="GO:0003700">
    <property type="term" value="F:DNA-binding transcription factor activity"/>
    <property type="evidence" value="ECO:0007669"/>
    <property type="project" value="InterPro"/>
</dbReference>
<organism evidence="10 11">
    <name type="scientific">Ceratopteris richardii</name>
    <name type="common">Triangle waterfern</name>
    <dbReference type="NCBI Taxonomy" id="49495"/>
    <lineage>
        <taxon>Eukaryota</taxon>
        <taxon>Viridiplantae</taxon>
        <taxon>Streptophyta</taxon>
        <taxon>Embryophyta</taxon>
        <taxon>Tracheophyta</taxon>
        <taxon>Polypodiopsida</taxon>
        <taxon>Polypodiidae</taxon>
        <taxon>Polypodiales</taxon>
        <taxon>Pteridineae</taxon>
        <taxon>Pteridaceae</taxon>
        <taxon>Parkerioideae</taxon>
        <taxon>Ceratopteris</taxon>
    </lineage>
</organism>
<dbReference type="InterPro" id="IPR001471">
    <property type="entry name" value="AP2/ERF_dom"/>
</dbReference>
<evidence type="ECO:0000259" key="9">
    <source>
        <dbReference type="PROSITE" id="PS51032"/>
    </source>
</evidence>
<dbReference type="FunFam" id="3.30.730.10:FF:000001">
    <property type="entry name" value="Ethylene-responsive transcription factor 2"/>
    <property type="match status" value="1"/>
</dbReference>
<evidence type="ECO:0000256" key="7">
    <source>
        <dbReference type="ARBA" id="ARBA00024343"/>
    </source>
</evidence>
<evidence type="ECO:0000256" key="1">
    <source>
        <dbReference type="ARBA" id="ARBA00004123"/>
    </source>
</evidence>
<dbReference type="PANTHER" id="PTHR31985:SF242">
    <property type="entry name" value="OS02G0676800 PROTEIN"/>
    <property type="match status" value="1"/>
</dbReference>
<comment type="similarity">
    <text evidence="7">Belongs to the AP2/ERF transcription factor family. ERF subfamily.</text>
</comment>
<dbReference type="PRINTS" id="PR00367">
    <property type="entry name" value="ETHRSPELEMNT"/>
</dbReference>
<keyword evidence="5" id="KW-0804">Transcription</keyword>
<feature type="region of interest" description="Disordered" evidence="8">
    <location>
        <begin position="185"/>
        <end position="204"/>
    </location>
</feature>
<evidence type="ECO:0000313" key="10">
    <source>
        <dbReference type="EMBL" id="KAH7426679.1"/>
    </source>
</evidence>
<dbReference type="PANTHER" id="PTHR31985">
    <property type="entry name" value="ETHYLENE-RESPONSIVE TRANSCRIPTION FACTOR ERF042-RELATED"/>
    <property type="match status" value="1"/>
</dbReference>
<evidence type="ECO:0000256" key="8">
    <source>
        <dbReference type="SAM" id="MobiDB-lite"/>
    </source>
</evidence>
<keyword evidence="6" id="KW-0539">Nucleus</keyword>
<dbReference type="EMBL" id="CM035415">
    <property type="protein sequence ID" value="KAH7426679.1"/>
    <property type="molecule type" value="Genomic_DNA"/>
</dbReference>
<feature type="region of interest" description="Disordered" evidence="8">
    <location>
        <begin position="83"/>
        <end position="102"/>
    </location>
</feature>
<keyword evidence="11" id="KW-1185">Reference proteome</keyword>
<dbReference type="Gene3D" id="3.30.730.10">
    <property type="entry name" value="AP2/ERF domain"/>
    <property type="match status" value="1"/>
</dbReference>
<evidence type="ECO:0000313" key="11">
    <source>
        <dbReference type="Proteomes" id="UP000825935"/>
    </source>
</evidence>
<dbReference type="PROSITE" id="PS51032">
    <property type="entry name" value="AP2_ERF"/>
    <property type="match status" value="1"/>
</dbReference>
<dbReference type="SMART" id="SM00380">
    <property type="entry name" value="AP2"/>
    <property type="match status" value="1"/>
</dbReference>
<reference evidence="10" key="1">
    <citation type="submission" date="2021-08" db="EMBL/GenBank/DDBJ databases">
        <title>WGS assembly of Ceratopteris richardii.</title>
        <authorList>
            <person name="Marchant D.B."/>
            <person name="Chen G."/>
            <person name="Jenkins J."/>
            <person name="Shu S."/>
            <person name="Leebens-Mack J."/>
            <person name="Grimwood J."/>
            <person name="Schmutz J."/>
            <person name="Soltis P."/>
            <person name="Soltis D."/>
            <person name="Chen Z.-H."/>
        </authorList>
    </citation>
    <scope>NUCLEOTIDE SEQUENCE</scope>
    <source>
        <strain evidence="10">Whitten #5841</strain>
        <tissue evidence="10">Leaf</tissue>
    </source>
</reference>
<feature type="compositionally biased region" description="Basic and acidic residues" evidence="8">
    <location>
        <begin position="83"/>
        <end position="93"/>
    </location>
</feature>
<keyword evidence="3" id="KW-0238">DNA-binding</keyword>
<comment type="caution">
    <text evidence="10">The sequence shown here is derived from an EMBL/GenBank/DDBJ whole genome shotgun (WGS) entry which is preliminary data.</text>
</comment>
<keyword evidence="4" id="KW-0010">Activator</keyword>
<evidence type="ECO:0000256" key="4">
    <source>
        <dbReference type="ARBA" id="ARBA00023159"/>
    </source>
</evidence>
<gene>
    <name evidence="10" type="ORF">KP509_10G012300</name>
</gene>
<protein>
    <recommendedName>
        <fullName evidence="9">AP2/ERF domain-containing protein</fullName>
    </recommendedName>
</protein>
<dbReference type="GO" id="GO:0005634">
    <property type="term" value="C:nucleus"/>
    <property type="evidence" value="ECO:0007669"/>
    <property type="project" value="UniProtKB-SubCell"/>
</dbReference>
<dbReference type="OrthoDB" id="10485207at2759"/>
<dbReference type="Proteomes" id="UP000825935">
    <property type="component" value="Chromosome 10"/>
</dbReference>
<proteinExistence type="inferred from homology"/>
<evidence type="ECO:0000256" key="2">
    <source>
        <dbReference type="ARBA" id="ARBA00023015"/>
    </source>
</evidence>
<sequence>MVSPGRSASNRSAFVSQTALHPSKPYTFHIHPNNPIGLSTLCSSRLIRGALTPCVLHPDMNNRAETKSPLFTPRSSLSMRYRDSSRQSCDEFKSSGPLNTQMSTGKERYQLDESVSEIESKYGSDLSKIDSICQGDIRRNTLGKKRIAVSQDRASRSEVHDRNAQPLFENGCVRVLPHVRRDITESASKRKRRSNGEFLATDGKVGFPTDRRHPVYRGVRQRSWGKWVSEIREPKKKNRIWLGSFSTPEMAARAYDVGAVSLKGETAALNFPHIAHTLPRPLTLSPRDIQTAAAAAAAAFASASRDGTICSLIAGGMPSNESRRAKVRCMENLDNLTAAVKSNEAPPESVVKRETSCPFTEESSAVSFFTESIVSAPLMPAAAGKIGHASQPLTVEKIGHAVVKKEPYVLELCNDAPFESEITRVDIYSTAYTFSSLADYETSPNRNRSLSKRSNESFHDVGSSYCDNRIDIHDHGSEHIQGNQIEADERFKDHMEISNRLTADEERCSQSMASSSAAGVLLQNSVDSISNACVTQGELEDITGSLILMPSPVLGHGLTPNSSILPFEDPELHWAFSLWD</sequence>
<evidence type="ECO:0000256" key="6">
    <source>
        <dbReference type="ARBA" id="ARBA00023242"/>
    </source>
</evidence>
<accession>A0A8T2U222</accession>
<dbReference type="CDD" id="cd00018">
    <property type="entry name" value="AP2"/>
    <property type="match status" value="1"/>
</dbReference>
<evidence type="ECO:0000256" key="5">
    <source>
        <dbReference type="ARBA" id="ARBA00023163"/>
    </source>
</evidence>
<evidence type="ECO:0000256" key="3">
    <source>
        <dbReference type="ARBA" id="ARBA00023125"/>
    </source>
</evidence>
<dbReference type="InterPro" id="IPR016177">
    <property type="entry name" value="DNA-bd_dom_sf"/>
</dbReference>
<dbReference type="Pfam" id="PF00847">
    <property type="entry name" value="AP2"/>
    <property type="match status" value="1"/>
</dbReference>
<dbReference type="SUPFAM" id="SSF54171">
    <property type="entry name" value="DNA-binding domain"/>
    <property type="match status" value="1"/>
</dbReference>
<dbReference type="GO" id="GO:0003677">
    <property type="term" value="F:DNA binding"/>
    <property type="evidence" value="ECO:0007669"/>
    <property type="project" value="UniProtKB-KW"/>
</dbReference>
<name>A0A8T2U222_CERRI</name>
<dbReference type="InterPro" id="IPR051032">
    <property type="entry name" value="AP2/ERF_TF_ERF_subfamily"/>
</dbReference>
<dbReference type="AlphaFoldDB" id="A0A8T2U222"/>